<keyword evidence="2" id="KW-1185">Reference proteome</keyword>
<accession>A0A9X5BCP0</accession>
<dbReference type="EMBL" id="QZDT01000001">
    <property type="protein sequence ID" value="NBJ91202.1"/>
    <property type="molecule type" value="Genomic_DNA"/>
</dbReference>
<organism evidence="1 2">
    <name type="scientific">Parablautia muri</name>
    <dbReference type="NCBI Taxonomy" id="2320879"/>
    <lineage>
        <taxon>Bacteria</taxon>
        <taxon>Bacillati</taxon>
        <taxon>Bacillota</taxon>
        <taxon>Clostridia</taxon>
        <taxon>Lachnospirales</taxon>
        <taxon>Lachnospiraceae</taxon>
        <taxon>Parablautia</taxon>
    </lineage>
</organism>
<evidence type="ECO:0000313" key="2">
    <source>
        <dbReference type="Proteomes" id="UP001154420"/>
    </source>
</evidence>
<sequence>MDMELGGISSAAYADYIKDQSTTAGSQLKEAISGTDYSQASDDELLEACKQFESYFLEQVFKEMQKTVDCFKSDEDSDPNDNLVDYFQDSSIQKLAATSTEMQGLGLAQMLYEQMKRNYNIET</sequence>
<name>A0A9X5BCP0_9FIRM</name>
<dbReference type="Proteomes" id="UP001154420">
    <property type="component" value="Unassembled WGS sequence"/>
</dbReference>
<dbReference type="AlphaFoldDB" id="A0A9X5BCP0"/>
<proteinExistence type="predicted"/>
<evidence type="ECO:0000313" key="1">
    <source>
        <dbReference type="EMBL" id="NBJ91202.1"/>
    </source>
</evidence>
<evidence type="ECO:0008006" key="3">
    <source>
        <dbReference type="Google" id="ProtNLM"/>
    </source>
</evidence>
<protein>
    <recommendedName>
        <fullName evidence="3">Flagellar protein FlgJ N-terminal domain-containing protein</fullName>
    </recommendedName>
</protein>
<reference evidence="1" key="1">
    <citation type="submission" date="2018-09" db="EMBL/GenBank/DDBJ databases">
        <title>Murine metabolic-syndrome-specific gut microbial biobank.</title>
        <authorList>
            <person name="Liu C."/>
        </authorList>
    </citation>
    <scope>NUCLEOTIDE SEQUENCE</scope>
    <source>
        <strain evidence="1">D42-62</strain>
    </source>
</reference>
<comment type="caution">
    <text evidence="1">The sequence shown here is derived from an EMBL/GenBank/DDBJ whole genome shotgun (WGS) entry which is preliminary data.</text>
</comment>
<gene>
    <name evidence="1" type="ORF">D5281_01055</name>
</gene>